<feature type="domain" description="Chorismate-utilising enzyme C-terminal" evidence="1">
    <location>
        <begin position="114"/>
        <end position="368"/>
    </location>
</feature>
<dbReference type="InterPro" id="IPR005801">
    <property type="entry name" value="ADC_synthase"/>
</dbReference>
<reference evidence="3" key="1">
    <citation type="journal article" date="2019" name="Int. J. Syst. Evol. Microbiol.">
        <title>The Global Catalogue of Microorganisms (GCM) 10K type strain sequencing project: providing services to taxonomists for standard genome sequencing and annotation.</title>
        <authorList>
            <consortium name="The Broad Institute Genomics Platform"/>
            <consortium name="The Broad Institute Genome Sequencing Center for Infectious Disease"/>
            <person name="Wu L."/>
            <person name="Ma J."/>
        </authorList>
    </citation>
    <scope>NUCLEOTIDE SEQUENCE [LARGE SCALE GENOMIC DNA]</scope>
    <source>
        <strain evidence="3">GH52</strain>
    </source>
</reference>
<dbReference type="PANTHER" id="PTHR11236:SF50">
    <property type="entry name" value="AMINODEOXYCHORISMATE SYNTHASE COMPONENT 1"/>
    <property type="match status" value="1"/>
</dbReference>
<keyword evidence="3" id="KW-1185">Reference proteome</keyword>
<keyword evidence="2" id="KW-0032">Aminotransferase</keyword>
<protein>
    <submittedName>
        <fullName evidence="2">Aminodeoxychorismate synthase component I</fullName>
        <ecNumber evidence="2">2.6.1.85</ecNumber>
    </submittedName>
</protein>
<evidence type="ECO:0000259" key="1">
    <source>
        <dbReference type="Pfam" id="PF00425"/>
    </source>
</evidence>
<dbReference type="Proteomes" id="UP001597362">
    <property type="component" value="Unassembled WGS sequence"/>
</dbReference>
<dbReference type="GO" id="GO:0046820">
    <property type="term" value="F:4-amino-4-deoxychorismate synthase activity"/>
    <property type="evidence" value="ECO:0007669"/>
    <property type="project" value="UniProtKB-EC"/>
</dbReference>
<keyword evidence="2" id="KW-0808">Transferase</keyword>
<dbReference type="EMBL" id="JBHUHO010000031">
    <property type="protein sequence ID" value="MFD2116638.1"/>
    <property type="molecule type" value="Genomic_DNA"/>
</dbReference>
<dbReference type="PANTHER" id="PTHR11236">
    <property type="entry name" value="AMINOBENZOATE/ANTHRANILATE SYNTHASE"/>
    <property type="match status" value="1"/>
</dbReference>
<evidence type="ECO:0000313" key="3">
    <source>
        <dbReference type="Proteomes" id="UP001597362"/>
    </source>
</evidence>
<gene>
    <name evidence="2" type="primary">pabB</name>
    <name evidence="2" type="ORF">ACFSJH_12980</name>
</gene>
<dbReference type="RefSeq" id="WP_377773030.1">
    <property type="nucleotide sequence ID" value="NZ_JBHUHO010000031.1"/>
</dbReference>
<accession>A0ABW4YMC4</accession>
<dbReference type="PRINTS" id="PR00095">
    <property type="entry name" value="ANTSNTHASEI"/>
</dbReference>
<sequence length="378" mass="42884">MLKNLLIFDFPNKEGENEPIYFINPIKVISTYNIDEVNQALLDVENFLESGFYVAGYLSYEAATAFDAAMTVKKDYKMPLLWFAVYQEPHYGNYLSGKKTNYSVSPWKSNVPRNTYDNNISKIKYAISNGETYQVNYSIRLTSKFSGDDISYYYNLAKAQKAQYSAYLNIDRFRILSSSPELFFRWDGNKIITRPMKGTYKRGRWPEEDMLHEKQLKHSEKNQAENLMIVDLVRNDLGRISEVGSVDVSSLFEIERYPNVFQMTSTVSATTKPNTTLADVFKALFPCGSVTGAPKISTMKKIASLEDSAREVYCGAIGFIKPNKESVFNVPIRTVWIDTETGIANYGVGGGVIWDSEAEDEYSELLAKASLLESIIHT</sequence>
<dbReference type="InterPro" id="IPR005802">
    <property type="entry name" value="ADC_synth_comp_1"/>
</dbReference>
<name>A0ABW4YMC4_9BACL</name>
<dbReference type="Gene3D" id="3.60.120.10">
    <property type="entry name" value="Anthranilate synthase"/>
    <property type="match status" value="1"/>
</dbReference>
<dbReference type="InterPro" id="IPR015890">
    <property type="entry name" value="Chorismate_C"/>
</dbReference>
<dbReference type="InterPro" id="IPR019999">
    <property type="entry name" value="Anth_synth_I-like"/>
</dbReference>
<organism evidence="2 3">
    <name type="scientific">Paenibacillus yanchengensis</name>
    <dbReference type="NCBI Taxonomy" id="2035833"/>
    <lineage>
        <taxon>Bacteria</taxon>
        <taxon>Bacillati</taxon>
        <taxon>Bacillota</taxon>
        <taxon>Bacilli</taxon>
        <taxon>Bacillales</taxon>
        <taxon>Paenibacillaceae</taxon>
        <taxon>Paenibacillus</taxon>
    </lineage>
</organism>
<dbReference type="SUPFAM" id="SSF56322">
    <property type="entry name" value="ADC synthase"/>
    <property type="match status" value="1"/>
</dbReference>
<evidence type="ECO:0000313" key="2">
    <source>
        <dbReference type="EMBL" id="MFD2116638.1"/>
    </source>
</evidence>
<dbReference type="NCBIfam" id="TIGR00553">
    <property type="entry name" value="pabB"/>
    <property type="match status" value="1"/>
</dbReference>
<dbReference type="EC" id="2.6.1.85" evidence="2"/>
<comment type="caution">
    <text evidence="2">The sequence shown here is derived from an EMBL/GenBank/DDBJ whole genome shotgun (WGS) entry which is preliminary data.</text>
</comment>
<proteinExistence type="predicted"/>
<dbReference type="Pfam" id="PF00425">
    <property type="entry name" value="Chorismate_bind"/>
    <property type="match status" value="1"/>
</dbReference>